<name>A0ABQ3C3K5_9GAMM</name>
<evidence type="ECO:0008006" key="4">
    <source>
        <dbReference type="Google" id="ProtNLM"/>
    </source>
</evidence>
<organism evidence="2 3">
    <name type="scientific">Cognatilysobacter xinjiangensis</name>
    <dbReference type="NCBI Taxonomy" id="546892"/>
    <lineage>
        <taxon>Bacteria</taxon>
        <taxon>Pseudomonadati</taxon>
        <taxon>Pseudomonadota</taxon>
        <taxon>Gammaproteobacteria</taxon>
        <taxon>Lysobacterales</taxon>
        <taxon>Lysobacteraceae</taxon>
        <taxon>Cognatilysobacter</taxon>
    </lineage>
</organism>
<gene>
    <name evidence="2" type="ORF">GCM10008101_16830</name>
</gene>
<keyword evidence="1" id="KW-0732">Signal</keyword>
<feature type="chain" id="PRO_5046769317" description="Lipocalin-like domain-containing protein" evidence="1">
    <location>
        <begin position="19"/>
        <end position="173"/>
    </location>
</feature>
<evidence type="ECO:0000313" key="2">
    <source>
        <dbReference type="EMBL" id="GGZ63906.1"/>
    </source>
</evidence>
<dbReference type="EMBL" id="BMXY01000002">
    <property type="protein sequence ID" value="GGZ63906.1"/>
    <property type="molecule type" value="Genomic_DNA"/>
</dbReference>
<sequence>MHHSARFLALALMTAACAQGCASVNADGSAPEAARFAGAWKVDWCDAGQRDTDCATFTAYLVQDGDRVCGTHYGADARQNRMDEGGMPSIVGSAKGDTATVEIRSGRNHSLTRARLDASSGAIRWTTLDIPEAATNGEPAFVPDRDQLRKVDDAASREVLAQVRDACRRSAEP</sequence>
<feature type="signal peptide" evidence="1">
    <location>
        <begin position="1"/>
        <end position="18"/>
    </location>
</feature>
<accession>A0ABQ3C3K5</accession>
<reference evidence="3" key="1">
    <citation type="journal article" date="2019" name="Int. J. Syst. Evol. Microbiol.">
        <title>The Global Catalogue of Microorganisms (GCM) 10K type strain sequencing project: providing services to taxonomists for standard genome sequencing and annotation.</title>
        <authorList>
            <consortium name="The Broad Institute Genomics Platform"/>
            <consortium name="The Broad Institute Genome Sequencing Center for Infectious Disease"/>
            <person name="Wu L."/>
            <person name="Ma J."/>
        </authorList>
    </citation>
    <scope>NUCLEOTIDE SEQUENCE [LARGE SCALE GENOMIC DNA]</scope>
    <source>
        <strain evidence="3">KCTC 22558</strain>
    </source>
</reference>
<proteinExistence type="predicted"/>
<dbReference type="PROSITE" id="PS51257">
    <property type="entry name" value="PROKAR_LIPOPROTEIN"/>
    <property type="match status" value="1"/>
</dbReference>
<protein>
    <recommendedName>
        <fullName evidence="4">Lipocalin-like domain-containing protein</fullName>
    </recommendedName>
</protein>
<evidence type="ECO:0000313" key="3">
    <source>
        <dbReference type="Proteomes" id="UP000643403"/>
    </source>
</evidence>
<dbReference type="Proteomes" id="UP000643403">
    <property type="component" value="Unassembled WGS sequence"/>
</dbReference>
<keyword evidence="3" id="KW-1185">Reference proteome</keyword>
<comment type="caution">
    <text evidence="2">The sequence shown here is derived from an EMBL/GenBank/DDBJ whole genome shotgun (WGS) entry which is preliminary data.</text>
</comment>
<evidence type="ECO:0000256" key="1">
    <source>
        <dbReference type="SAM" id="SignalP"/>
    </source>
</evidence>